<name>A0A0B6S514_BURPL</name>
<dbReference type="InterPro" id="IPR017968">
    <property type="entry name" value="Acylphosphatase_CS"/>
</dbReference>
<dbReference type="SUPFAM" id="SSF54975">
    <property type="entry name" value="Acylphosphatase/BLUF domain-like"/>
    <property type="match status" value="1"/>
</dbReference>
<dbReference type="InterPro" id="IPR006070">
    <property type="entry name" value="Sua5-like_dom"/>
</dbReference>
<dbReference type="GO" id="GO:0016743">
    <property type="term" value="F:carboxyl- or carbamoyltransferase activity"/>
    <property type="evidence" value="ECO:0007669"/>
    <property type="project" value="UniProtKB-UniRule"/>
</dbReference>
<dbReference type="InterPro" id="IPR036046">
    <property type="entry name" value="Acylphosphatase-like_dom_sf"/>
</dbReference>
<dbReference type="Pfam" id="PF17788">
    <property type="entry name" value="HypF_C"/>
    <property type="match status" value="1"/>
</dbReference>
<proteinExistence type="inferred from homology"/>
<comment type="pathway">
    <text evidence="1 8">Protein modification; [NiFe] hydrogenase maturation.</text>
</comment>
<dbReference type="Gene3D" id="3.30.420.40">
    <property type="match status" value="1"/>
</dbReference>
<dbReference type="InterPro" id="IPR055128">
    <property type="entry name" value="HypF_C_2"/>
</dbReference>
<dbReference type="Pfam" id="PF01300">
    <property type="entry name" value="Sua5_yciO_yrdC"/>
    <property type="match status" value="1"/>
</dbReference>
<dbReference type="InterPro" id="IPR051060">
    <property type="entry name" value="Carbamoyltrans_HypF-like"/>
</dbReference>
<dbReference type="InterPro" id="IPR001792">
    <property type="entry name" value="Acylphosphatase-like_dom"/>
</dbReference>
<dbReference type="GO" id="GO:0016874">
    <property type="term" value="F:ligase activity"/>
    <property type="evidence" value="ECO:0007669"/>
    <property type="project" value="UniProtKB-UniRule"/>
</dbReference>
<dbReference type="UniPathway" id="UPA00335"/>
<evidence type="ECO:0000256" key="2">
    <source>
        <dbReference type="ARBA" id="ARBA00008097"/>
    </source>
</evidence>
<dbReference type="InterPro" id="IPR004421">
    <property type="entry name" value="Carbamoyltransferase_HypF"/>
</dbReference>
<dbReference type="PANTHER" id="PTHR42959">
    <property type="entry name" value="CARBAMOYLTRANSFERASE"/>
    <property type="match status" value="1"/>
</dbReference>
<dbReference type="Pfam" id="PF07503">
    <property type="entry name" value="zf-HYPF"/>
    <property type="match status" value="2"/>
</dbReference>
<dbReference type="Proteomes" id="UP000031838">
    <property type="component" value="Chromosome 2"/>
</dbReference>
<evidence type="ECO:0000313" key="13">
    <source>
        <dbReference type="Proteomes" id="UP000031838"/>
    </source>
</evidence>
<comment type="catalytic activity">
    <reaction evidence="7 8">
        <text>C-terminal L-cysteinyl-[HypE protein] + carbamoyl phosphate + ATP + H2O = C-terminal S-carboxamide-L-cysteinyl-[HypE protein] + AMP + phosphate + diphosphate + H(+)</text>
        <dbReference type="Rhea" id="RHEA:55636"/>
        <dbReference type="Rhea" id="RHEA-COMP:14247"/>
        <dbReference type="Rhea" id="RHEA-COMP:14392"/>
        <dbReference type="ChEBI" id="CHEBI:15377"/>
        <dbReference type="ChEBI" id="CHEBI:15378"/>
        <dbReference type="ChEBI" id="CHEBI:30616"/>
        <dbReference type="ChEBI" id="CHEBI:33019"/>
        <dbReference type="ChEBI" id="CHEBI:43474"/>
        <dbReference type="ChEBI" id="CHEBI:58228"/>
        <dbReference type="ChEBI" id="CHEBI:76913"/>
        <dbReference type="ChEBI" id="CHEBI:139126"/>
        <dbReference type="ChEBI" id="CHEBI:456215"/>
    </reaction>
</comment>
<dbReference type="PROSITE" id="PS51160">
    <property type="entry name" value="ACYLPHOSPHATASE_3"/>
    <property type="match status" value="1"/>
</dbReference>
<dbReference type="InterPro" id="IPR041440">
    <property type="entry name" value="HypF_C"/>
</dbReference>
<dbReference type="NCBIfam" id="TIGR00143">
    <property type="entry name" value="hypF"/>
    <property type="match status" value="1"/>
</dbReference>
<keyword evidence="3" id="KW-0436">Ligase</keyword>
<dbReference type="GO" id="GO:0003998">
    <property type="term" value="F:acylphosphatase activity"/>
    <property type="evidence" value="ECO:0007669"/>
    <property type="project" value="UniProtKB-EC"/>
</dbReference>
<dbReference type="PROSITE" id="PS00150">
    <property type="entry name" value="ACYLPHOSPHATASE_1"/>
    <property type="match status" value="1"/>
</dbReference>
<reference evidence="12 13" key="2">
    <citation type="journal article" date="2016" name="Appl. Microbiol. Biotechnol.">
        <title>Mutations improving production and secretion of extracellular lipase by Burkholderia glumae PG1.</title>
        <authorList>
            <person name="Knapp A."/>
            <person name="Voget S."/>
            <person name="Gao R."/>
            <person name="Zaburannyi N."/>
            <person name="Krysciak D."/>
            <person name="Breuer M."/>
            <person name="Hauer B."/>
            <person name="Streit W.R."/>
            <person name="Muller R."/>
            <person name="Daniel R."/>
            <person name="Jaeger K.E."/>
        </authorList>
    </citation>
    <scope>NUCLEOTIDE SEQUENCE [LARGE SCALE GENOMIC DNA]</scope>
    <source>
        <strain evidence="12 13">PG1</strain>
    </source>
</reference>
<keyword evidence="13" id="KW-1185">Reference proteome</keyword>
<dbReference type="Gene3D" id="3.90.870.50">
    <property type="match status" value="1"/>
</dbReference>
<evidence type="ECO:0000259" key="10">
    <source>
        <dbReference type="PROSITE" id="PS51160"/>
    </source>
</evidence>
<keyword evidence="5" id="KW-0863">Zinc-finger</keyword>
<sequence length="793" mass="85384">MLSAEAGTVAPDGRAEAGAPLRRRIRVTGVVQGVGFRPFVYRVALARALRGWVLNDADGVLIEVEGSATALADFSAALREELPPLARIGALRSQGVEPLHDAAEGFAIRDSERSGSHLAQLPADSHVCEACLAELTDPADRRYRYPFINCTNCGPRFSLIEAIPYDRDNTTMRAFAMCPACEAEYRDPADRRYHAQPNACPVCGPQLALHDADGRVAGGDTALRATLDALRAGLCVAVKSVGGFHLVVDARNAAAVARLRERKRRNSKPFALMLASIEAIRERAACSELEAQWLRAPGRPIVLLRKHDGGDIAANVAPRNPNLGVMLPSAPLHYLLLSEPDLPALVMTSGNVSGSPIVYRNEDALASLFEVCDRVLLNDRDIAIRIDDSVIRCSDDARLAEPQVSFLRRARGFAPYAIEAGRTLAPVVAYGAELKTTVALADRERIYVSQHIGDLGNDDTFRSHQAIASHLAELYRVKPAVAACDLHPSFRSTRAASDTHTARRQVQHHHAHMAACLADNGIDGPAIGVILDGAGYGLDGTIWGGEFFVGDAREVQRAGHLRYLSLLGGDKAVHEPVRTALSLALESFDGDASVLARVPALAALGDEVRHVYGTMWRKGINVTRASSMGRLFDGVAALAGVCSRAEYEAHGPIEFEGLLGRDTAMGEPYAWLLESPPDAPIELDYRPVVRQVFADVADGVEPAVISRRFHSTLVLAIAALCERLRGRHGLDTVVLSGGVFLNEFLLVNALVELRQRGFQVHAHRDVPTNDGGIALGQVVVASARIAAERQAAE</sequence>
<accession>A0A0B6S514</accession>
<dbReference type="RefSeq" id="WP_052498520.1">
    <property type="nucleotide sequence ID" value="NZ_CP002581.1"/>
</dbReference>
<dbReference type="HOGENOM" id="CLU_009164_0_0_4"/>
<dbReference type="KEGG" id="bgp:BGL_2c27140"/>
<comment type="catalytic activity">
    <reaction evidence="9">
        <text>an acyl phosphate + H2O = a carboxylate + phosphate + H(+)</text>
        <dbReference type="Rhea" id="RHEA:14965"/>
        <dbReference type="ChEBI" id="CHEBI:15377"/>
        <dbReference type="ChEBI" id="CHEBI:15378"/>
        <dbReference type="ChEBI" id="CHEBI:29067"/>
        <dbReference type="ChEBI" id="CHEBI:43474"/>
        <dbReference type="ChEBI" id="CHEBI:59918"/>
        <dbReference type="EC" id="3.6.1.7"/>
    </reaction>
</comment>
<protein>
    <recommendedName>
        <fullName evidence="8">Carbamoyltransferase HypF</fullName>
        <ecNumber evidence="8">6.2.-.-</ecNumber>
    </recommendedName>
</protein>
<evidence type="ECO:0000256" key="7">
    <source>
        <dbReference type="ARBA" id="ARBA00048220"/>
    </source>
</evidence>
<comment type="similarity">
    <text evidence="2 8">Belongs to the carbamoyltransferase HypF family.</text>
</comment>
<dbReference type="GO" id="GO:0008270">
    <property type="term" value="F:zinc ion binding"/>
    <property type="evidence" value="ECO:0007669"/>
    <property type="project" value="UniProtKB-KW"/>
</dbReference>
<dbReference type="PIRSF" id="PIRSF006256">
    <property type="entry name" value="CMPcnvr_hdrg_mat"/>
    <property type="match status" value="1"/>
</dbReference>
<dbReference type="Gene3D" id="3.30.110.120">
    <property type="match status" value="1"/>
</dbReference>
<dbReference type="PANTHER" id="PTHR42959:SF1">
    <property type="entry name" value="CARBAMOYLTRANSFERASE HYPF"/>
    <property type="match status" value="1"/>
</dbReference>
<feature type="active site" evidence="9">
    <location>
        <position position="55"/>
    </location>
</feature>
<dbReference type="PROSITE" id="PS51163">
    <property type="entry name" value="YRDC"/>
    <property type="match status" value="1"/>
</dbReference>
<evidence type="ECO:0000256" key="6">
    <source>
        <dbReference type="ARBA" id="ARBA00022833"/>
    </source>
</evidence>
<keyword evidence="4" id="KW-0479">Metal-binding</keyword>
<keyword evidence="9" id="KW-0378">Hydrolase</keyword>
<evidence type="ECO:0000256" key="3">
    <source>
        <dbReference type="ARBA" id="ARBA00022598"/>
    </source>
</evidence>
<dbReference type="InterPro" id="IPR017945">
    <property type="entry name" value="DHBP_synth_RibB-like_a/b_dom"/>
</dbReference>
<dbReference type="Pfam" id="PF22521">
    <property type="entry name" value="HypF_C_2"/>
    <property type="match status" value="1"/>
</dbReference>
<feature type="active site" evidence="9">
    <location>
        <position position="37"/>
    </location>
</feature>
<dbReference type="GO" id="GO:0003725">
    <property type="term" value="F:double-stranded RNA binding"/>
    <property type="evidence" value="ECO:0007669"/>
    <property type="project" value="InterPro"/>
</dbReference>
<dbReference type="Pfam" id="PF00708">
    <property type="entry name" value="Acylphosphatase"/>
    <property type="match status" value="1"/>
</dbReference>
<evidence type="ECO:0000256" key="9">
    <source>
        <dbReference type="PROSITE-ProRule" id="PRU00520"/>
    </source>
</evidence>
<feature type="domain" description="Acylphosphatase-like" evidence="10">
    <location>
        <begin position="22"/>
        <end position="110"/>
    </location>
</feature>
<evidence type="ECO:0000313" key="12">
    <source>
        <dbReference type="EMBL" id="AJK50768.1"/>
    </source>
</evidence>
<keyword evidence="6" id="KW-0862">Zinc</keyword>
<evidence type="ECO:0000256" key="8">
    <source>
        <dbReference type="PIRNR" id="PIRNR006256"/>
    </source>
</evidence>
<dbReference type="InterPro" id="IPR011125">
    <property type="entry name" value="Znf_HypF"/>
</dbReference>
<evidence type="ECO:0000256" key="4">
    <source>
        <dbReference type="ARBA" id="ARBA00022723"/>
    </source>
</evidence>
<evidence type="ECO:0000256" key="1">
    <source>
        <dbReference type="ARBA" id="ARBA00004711"/>
    </source>
</evidence>
<dbReference type="AlphaFoldDB" id="A0A0B6S514"/>
<reference evidence="13" key="1">
    <citation type="submission" date="2011-03" db="EMBL/GenBank/DDBJ databases">
        <authorList>
            <person name="Voget S."/>
            <person name="Streit W.R."/>
            <person name="Jaeger K.E."/>
            <person name="Daniel R."/>
        </authorList>
    </citation>
    <scope>NUCLEOTIDE SEQUENCE [LARGE SCALE GENOMIC DNA]</scope>
    <source>
        <strain evidence="13">PG1</strain>
    </source>
</reference>
<evidence type="ECO:0000256" key="5">
    <source>
        <dbReference type="ARBA" id="ARBA00022771"/>
    </source>
</evidence>
<dbReference type="Gene3D" id="3.30.420.360">
    <property type="match status" value="1"/>
</dbReference>
<dbReference type="EMBL" id="CP002581">
    <property type="protein sequence ID" value="AJK50768.1"/>
    <property type="molecule type" value="Genomic_DNA"/>
</dbReference>
<dbReference type="SUPFAM" id="SSF55821">
    <property type="entry name" value="YrdC/RibB"/>
    <property type="match status" value="1"/>
</dbReference>
<comment type="function">
    <text evidence="8">Involved in the maturation of [NiFe] hydrogenases. Along with HypE, it catalyzes the synthesis of the CN ligands of the active site iron of [NiFe]-hydrogenases. HypF functions as a carbamoyl transferase using carbamoylphosphate as a substrate and transferring the carboxamido moiety in an ATP-dependent reaction to the thiolate of the C-terminal cysteine of HypE yielding a protein-S-carboxamide.</text>
</comment>
<evidence type="ECO:0000259" key="11">
    <source>
        <dbReference type="PROSITE" id="PS51163"/>
    </source>
</evidence>
<dbReference type="GO" id="GO:0051604">
    <property type="term" value="P:protein maturation"/>
    <property type="evidence" value="ECO:0007669"/>
    <property type="project" value="TreeGrafter"/>
</dbReference>
<organism evidence="12 13">
    <name type="scientific">Burkholderia plantarii</name>
    <dbReference type="NCBI Taxonomy" id="41899"/>
    <lineage>
        <taxon>Bacteria</taxon>
        <taxon>Pseudomonadati</taxon>
        <taxon>Pseudomonadota</taxon>
        <taxon>Betaproteobacteria</taxon>
        <taxon>Burkholderiales</taxon>
        <taxon>Burkholderiaceae</taxon>
        <taxon>Burkholderia</taxon>
    </lineage>
</organism>
<gene>
    <name evidence="12" type="primary">hypF</name>
    <name evidence="12" type="ORF">BGL_2c27140</name>
</gene>
<feature type="domain" description="YrdC-like" evidence="11">
    <location>
        <begin position="220"/>
        <end position="412"/>
    </location>
</feature>
<dbReference type="EC" id="6.2.-.-" evidence="8"/>